<dbReference type="Proteomes" id="UP000748531">
    <property type="component" value="Unassembled WGS sequence"/>
</dbReference>
<comment type="similarity">
    <text evidence="1">Belongs to the exportin family.</text>
</comment>
<dbReference type="GO" id="GO:0005634">
    <property type="term" value="C:nucleus"/>
    <property type="evidence" value="ECO:0007669"/>
    <property type="project" value="TreeGrafter"/>
</dbReference>
<dbReference type="PANTHER" id="PTHR11223:SF3">
    <property type="entry name" value="EXPORTIN-5"/>
    <property type="match status" value="1"/>
</dbReference>
<dbReference type="GO" id="GO:0006405">
    <property type="term" value="P:RNA export from nucleus"/>
    <property type="evidence" value="ECO:0007669"/>
    <property type="project" value="TreeGrafter"/>
</dbReference>
<evidence type="ECO:0000313" key="4">
    <source>
        <dbReference type="EMBL" id="KAF5404827.1"/>
    </source>
</evidence>
<dbReference type="InterPro" id="IPR016024">
    <property type="entry name" value="ARM-type_fold"/>
</dbReference>
<feature type="domain" description="Exportin-1/Importin-beta-like" evidence="3">
    <location>
        <begin position="104"/>
        <end position="230"/>
    </location>
</feature>
<feature type="domain" description="Importin N-terminal" evidence="2">
    <location>
        <begin position="49"/>
        <end position="89"/>
    </location>
</feature>
<dbReference type="Pfam" id="PF03810">
    <property type="entry name" value="IBN_N"/>
    <property type="match status" value="1"/>
</dbReference>
<evidence type="ECO:0000259" key="2">
    <source>
        <dbReference type="Pfam" id="PF03810"/>
    </source>
</evidence>
<evidence type="ECO:0000256" key="1">
    <source>
        <dbReference type="ARBA" id="ARBA00009466"/>
    </source>
</evidence>
<dbReference type="InterPro" id="IPR001494">
    <property type="entry name" value="Importin-beta_N"/>
</dbReference>
<dbReference type="Gene3D" id="1.25.10.10">
    <property type="entry name" value="Leucine-rich Repeat Variant"/>
    <property type="match status" value="1"/>
</dbReference>
<accession>A0A8J4X2Z7</accession>
<dbReference type="Pfam" id="PF08389">
    <property type="entry name" value="Xpo1"/>
    <property type="match status" value="1"/>
</dbReference>
<dbReference type="EMBL" id="LUCH01000567">
    <property type="protein sequence ID" value="KAF5404827.1"/>
    <property type="molecule type" value="Genomic_DNA"/>
</dbReference>
<dbReference type="GO" id="GO:0031267">
    <property type="term" value="F:small GTPase binding"/>
    <property type="evidence" value="ECO:0007669"/>
    <property type="project" value="InterPro"/>
</dbReference>
<dbReference type="AlphaFoldDB" id="A0A8J4X2Z7"/>
<proteinExistence type="inferred from homology"/>
<dbReference type="PANTHER" id="PTHR11223">
    <property type="entry name" value="EXPORTIN 1/5"/>
    <property type="match status" value="1"/>
</dbReference>
<dbReference type="InterPro" id="IPR011989">
    <property type="entry name" value="ARM-like"/>
</dbReference>
<sequence length="330" mass="37780">MNSDSIVKAVLTTLDPNVNNLERTKSYKMIEEYKTNVFHLNDLPVLCGSNQHPSVILFGLQCLEHRIKRSWNQITVEMKGTIKESLFQLALNLQNMIPVSAERKVVSSVLAHLFVYLIKCEWPQHWPSMLDEFFTLGRKGQTQAKLTLNTFLRLYEDVMQFQDVPQPRRRDIISTLNDNLLLLFSFAFEIILDQLRILESQANNPQCAISLCREALAMLSGYLDSCRMDVLSQWKPHGVTEKYAAPELPFIRLLVNLIWLEGTRIEALDLLLLLLKRKQQGSDDSNSKLAEVLFTDPMSVNKILMVLCVCAATIKQIMSILQAFNLLVII</sequence>
<dbReference type="SUPFAM" id="SSF48371">
    <property type="entry name" value="ARM repeat"/>
    <property type="match status" value="1"/>
</dbReference>
<dbReference type="InterPro" id="IPR013598">
    <property type="entry name" value="Exportin-1/Importin-b-like"/>
</dbReference>
<dbReference type="InterPro" id="IPR045065">
    <property type="entry name" value="XPO1/5"/>
</dbReference>
<keyword evidence="5" id="KW-1185">Reference proteome</keyword>
<comment type="caution">
    <text evidence="4">The sequence shown here is derived from an EMBL/GenBank/DDBJ whole genome shotgun (WGS) entry which is preliminary data.</text>
</comment>
<dbReference type="GO" id="GO:0003723">
    <property type="term" value="F:RNA binding"/>
    <property type="evidence" value="ECO:0007669"/>
    <property type="project" value="TreeGrafter"/>
</dbReference>
<evidence type="ECO:0000313" key="5">
    <source>
        <dbReference type="Proteomes" id="UP000748531"/>
    </source>
</evidence>
<name>A0A8J4X2Z7_9TREM</name>
<dbReference type="GO" id="GO:0042565">
    <property type="term" value="C:RNA nuclear export complex"/>
    <property type="evidence" value="ECO:0007669"/>
    <property type="project" value="TreeGrafter"/>
</dbReference>
<gene>
    <name evidence="4" type="ORF">PHET_01666</name>
</gene>
<dbReference type="GO" id="GO:0006611">
    <property type="term" value="P:protein export from nucleus"/>
    <property type="evidence" value="ECO:0007669"/>
    <property type="project" value="InterPro"/>
</dbReference>
<dbReference type="GO" id="GO:0005049">
    <property type="term" value="F:nuclear export signal receptor activity"/>
    <property type="evidence" value="ECO:0007669"/>
    <property type="project" value="InterPro"/>
</dbReference>
<evidence type="ECO:0000259" key="3">
    <source>
        <dbReference type="Pfam" id="PF08389"/>
    </source>
</evidence>
<protein>
    <recommendedName>
        <fullName evidence="6">Exportin-1/Importin-beta-like domain-containing protein</fullName>
    </recommendedName>
</protein>
<dbReference type="OrthoDB" id="2215036at2759"/>
<organism evidence="4 5">
    <name type="scientific">Paragonimus heterotremus</name>
    <dbReference type="NCBI Taxonomy" id="100268"/>
    <lineage>
        <taxon>Eukaryota</taxon>
        <taxon>Metazoa</taxon>
        <taxon>Spiralia</taxon>
        <taxon>Lophotrochozoa</taxon>
        <taxon>Platyhelminthes</taxon>
        <taxon>Trematoda</taxon>
        <taxon>Digenea</taxon>
        <taxon>Plagiorchiida</taxon>
        <taxon>Troglotremata</taxon>
        <taxon>Troglotrematidae</taxon>
        <taxon>Paragonimus</taxon>
    </lineage>
</organism>
<dbReference type="GO" id="GO:0005737">
    <property type="term" value="C:cytoplasm"/>
    <property type="evidence" value="ECO:0007669"/>
    <property type="project" value="TreeGrafter"/>
</dbReference>
<reference evidence="4" key="1">
    <citation type="submission" date="2019-05" db="EMBL/GenBank/DDBJ databases">
        <title>Annotation for the trematode Paragonimus heterotremus.</title>
        <authorList>
            <person name="Choi Y.-J."/>
        </authorList>
    </citation>
    <scope>NUCLEOTIDE SEQUENCE</scope>
    <source>
        <strain evidence="4">LC</strain>
    </source>
</reference>
<evidence type="ECO:0008006" key="6">
    <source>
        <dbReference type="Google" id="ProtNLM"/>
    </source>
</evidence>